<dbReference type="OrthoDB" id="428480at2759"/>
<dbReference type="InterPro" id="IPR015882">
    <property type="entry name" value="HEX_bac_N"/>
</dbReference>
<feature type="domain" description="Beta-hexosaminidase bacterial type N-terminal" evidence="4">
    <location>
        <begin position="85"/>
        <end position="150"/>
    </location>
</feature>
<gene>
    <name evidence="5" type="ORF">MIND_01126900</name>
</gene>
<dbReference type="Pfam" id="PF02838">
    <property type="entry name" value="Glyco_hydro_20b"/>
    <property type="match status" value="1"/>
</dbReference>
<dbReference type="AlphaFoldDB" id="A0A8H6S7A0"/>
<reference evidence="5" key="1">
    <citation type="submission" date="2020-05" db="EMBL/GenBank/DDBJ databases">
        <title>Mycena genomes resolve the evolution of fungal bioluminescence.</title>
        <authorList>
            <person name="Tsai I.J."/>
        </authorList>
    </citation>
    <scope>NUCLEOTIDE SEQUENCE</scope>
    <source>
        <strain evidence="5">171206Taipei</strain>
    </source>
</reference>
<name>A0A8H6S7A0_9AGAR</name>
<evidence type="ECO:0000259" key="4">
    <source>
        <dbReference type="Pfam" id="PF02838"/>
    </source>
</evidence>
<keyword evidence="3" id="KW-0732">Signal</keyword>
<protein>
    <submittedName>
        <fullName evidence="5">Beta-N-acetylhexosaminidase</fullName>
    </submittedName>
</protein>
<dbReference type="InterPro" id="IPR029018">
    <property type="entry name" value="Hex-like_dom2"/>
</dbReference>
<feature type="chain" id="PRO_5034890087" evidence="3">
    <location>
        <begin position="20"/>
        <end position="155"/>
    </location>
</feature>
<accession>A0A8H6S7A0</accession>
<dbReference type="GeneID" id="59350337"/>
<proteinExistence type="predicted"/>
<evidence type="ECO:0000256" key="2">
    <source>
        <dbReference type="ARBA" id="ARBA00023295"/>
    </source>
</evidence>
<evidence type="ECO:0000313" key="6">
    <source>
        <dbReference type="Proteomes" id="UP000636479"/>
    </source>
</evidence>
<keyword evidence="2" id="KW-0326">Glycosidase</keyword>
<sequence>MPSFFQVAVVAACVIGAAAETLTGIPTFDFNITSTDKLQLSSLTHVLVDSRFQHSVDLAGQTLIPPTLLEFGQTFAADLKVPGLTDIPVQVADWAQPGSIFLTLSTDRAFFDAAGRNTSEGYTLTVGTQNVVIAGASPLGAFWGTRTLLQQAKLG</sequence>
<dbReference type="EMBL" id="JACAZF010000010">
    <property type="protein sequence ID" value="KAF7293490.1"/>
    <property type="molecule type" value="Genomic_DNA"/>
</dbReference>
<dbReference type="Proteomes" id="UP000636479">
    <property type="component" value="Unassembled WGS sequence"/>
</dbReference>
<evidence type="ECO:0000256" key="3">
    <source>
        <dbReference type="SAM" id="SignalP"/>
    </source>
</evidence>
<dbReference type="SUPFAM" id="SSF55545">
    <property type="entry name" value="beta-N-acetylhexosaminidase-like domain"/>
    <property type="match status" value="1"/>
</dbReference>
<feature type="signal peptide" evidence="3">
    <location>
        <begin position="1"/>
        <end position="19"/>
    </location>
</feature>
<evidence type="ECO:0000313" key="5">
    <source>
        <dbReference type="EMBL" id="KAF7293490.1"/>
    </source>
</evidence>
<dbReference type="GO" id="GO:0016798">
    <property type="term" value="F:hydrolase activity, acting on glycosyl bonds"/>
    <property type="evidence" value="ECO:0007669"/>
    <property type="project" value="UniProtKB-KW"/>
</dbReference>
<comment type="caution">
    <text evidence="5">The sequence shown here is derived from an EMBL/GenBank/DDBJ whole genome shotgun (WGS) entry which is preliminary data.</text>
</comment>
<keyword evidence="1" id="KW-0378">Hydrolase</keyword>
<evidence type="ECO:0000256" key="1">
    <source>
        <dbReference type="ARBA" id="ARBA00022801"/>
    </source>
</evidence>
<dbReference type="RefSeq" id="XP_037215653.1">
    <property type="nucleotide sequence ID" value="XM_037367821.1"/>
</dbReference>
<keyword evidence="6" id="KW-1185">Reference proteome</keyword>
<dbReference type="Gene3D" id="3.30.379.10">
    <property type="entry name" value="Chitobiase/beta-hexosaminidase domain 2-like"/>
    <property type="match status" value="1"/>
</dbReference>
<organism evidence="5 6">
    <name type="scientific">Mycena indigotica</name>
    <dbReference type="NCBI Taxonomy" id="2126181"/>
    <lineage>
        <taxon>Eukaryota</taxon>
        <taxon>Fungi</taxon>
        <taxon>Dikarya</taxon>
        <taxon>Basidiomycota</taxon>
        <taxon>Agaricomycotina</taxon>
        <taxon>Agaricomycetes</taxon>
        <taxon>Agaricomycetidae</taxon>
        <taxon>Agaricales</taxon>
        <taxon>Marasmiineae</taxon>
        <taxon>Mycenaceae</taxon>
        <taxon>Mycena</taxon>
    </lineage>
</organism>